<keyword evidence="2" id="KW-0862">Zinc</keyword>
<dbReference type="Gene3D" id="3.60.15.10">
    <property type="entry name" value="Ribonuclease Z/Hydroxyacylglutathione hydrolase-like"/>
    <property type="match status" value="1"/>
</dbReference>
<sequence>MSEIALTMLGTGSPRPDIERSGPAQVLTIDGTHILIDCGEGTSTQLLKAGIPLESINHLWITHLHSDHLFGYAQFLIGGQGNGRRELTIVGPKGIKKYHQRILELYEEDLNYRLSLGRSPKGLLDVNIIEIIESGEIKTDIPAYVTCAEMVHNVKTFGYRFYIEDKVVVISGDTAPTPNIVELARGANLLVLDSALTTTSVYTKGGNKEFSKVFENLKKKHCTPVQCGQIAQEAEVKTLVLTHFLPEADGEEAFAETSSVFAGEVIVPKDLQKIKVD</sequence>
<dbReference type="STRING" id="1193713.GCA_001636315_04455"/>
<organism evidence="3 4">
    <name type="scientific">Neobacillus mesonae</name>
    <dbReference type="NCBI Taxonomy" id="1193713"/>
    <lineage>
        <taxon>Bacteria</taxon>
        <taxon>Bacillati</taxon>
        <taxon>Bacillota</taxon>
        <taxon>Bacilli</taxon>
        <taxon>Bacillales</taxon>
        <taxon>Bacillaceae</taxon>
        <taxon>Neobacillus</taxon>
    </lineage>
</organism>
<keyword evidence="1" id="KW-0255">Endonuclease</keyword>
<evidence type="ECO:0000313" key="4">
    <source>
        <dbReference type="Proteomes" id="UP000282892"/>
    </source>
</evidence>
<keyword evidence="4" id="KW-1185">Reference proteome</keyword>
<evidence type="ECO:0000256" key="2">
    <source>
        <dbReference type="ARBA" id="ARBA00022833"/>
    </source>
</evidence>
<dbReference type="EMBL" id="CP022572">
    <property type="protein sequence ID" value="AZU61596.1"/>
    <property type="molecule type" value="Genomic_DNA"/>
</dbReference>
<keyword evidence="1" id="KW-0378">Hydrolase</keyword>
<dbReference type="OrthoDB" id="9800940at2"/>
<dbReference type="InterPro" id="IPR036866">
    <property type="entry name" value="RibonucZ/Hydroxyglut_hydro"/>
</dbReference>
<protein>
    <submittedName>
        <fullName evidence="3">Uncharacterized protein</fullName>
    </submittedName>
</protein>
<reference evidence="3 4" key="1">
    <citation type="submission" date="2017-07" db="EMBL/GenBank/DDBJ databases">
        <title>The complete genome sequence of Bacillus mesonae strain H20-5, an efficient strain improving plant abiotic stress resistance.</title>
        <authorList>
            <person name="Kim S.Y."/>
            <person name="Song H."/>
            <person name="Sang M.K."/>
            <person name="Weon H.-Y."/>
            <person name="Song J."/>
        </authorList>
    </citation>
    <scope>NUCLEOTIDE SEQUENCE [LARGE SCALE GENOMIC DNA]</scope>
    <source>
        <strain evidence="3 4">H20-5</strain>
    </source>
</reference>
<dbReference type="RefSeq" id="WP_127486379.1">
    <property type="nucleotide sequence ID" value="NZ_CP022572.1"/>
</dbReference>
<name>A0A3Q9QYA7_9BACI</name>
<proteinExistence type="predicted"/>
<dbReference type="Pfam" id="PF23023">
    <property type="entry name" value="Anti-Pycsar_Apyc1"/>
    <property type="match status" value="1"/>
</dbReference>
<gene>
    <name evidence="3" type="ORF">CHR53_10100</name>
</gene>
<dbReference type="KEGG" id="nmk:CHR53_10100"/>
<keyword evidence="1" id="KW-0540">Nuclease</keyword>
<evidence type="ECO:0000313" key="3">
    <source>
        <dbReference type="EMBL" id="AZU61596.1"/>
    </source>
</evidence>
<evidence type="ECO:0000256" key="1">
    <source>
        <dbReference type="ARBA" id="ARBA00022759"/>
    </source>
</evidence>
<dbReference type="AlphaFoldDB" id="A0A3Q9QYA7"/>
<dbReference type="SUPFAM" id="SSF56281">
    <property type="entry name" value="Metallo-hydrolase/oxidoreductase"/>
    <property type="match status" value="1"/>
</dbReference>
<dbReference type="GO" id="GO:0042781">
    <property type="term" value="F:3'-tRNA processing endoribonuclease activity"/>
    <property type="evidence" value="ECO:0007669"/>
    <property type="project" value="TreeGrafter"/>
</dbReference>
<dbReference type="Proteomes" id="UP000282892">
    <property type="component" value="Chromosome"/>
</dbReference>
<dbReference type="PANTHER" id="PTHR46018">
    <property type="entry name" value="ZINC PHOSPHODIESTERASE ELAC PROTEIN 1"/>
    <property type="match status" value="1"/>
</dbReference>
<dbReference type="PANTHER" id="PTHR46018:SF2">
    <property type="entry name" value="ZINC PHOSPHODIESTERASE ELAC PROTEIN 1"/>
    <property type="match status" value="1"/>
</dbReference>
<accession>A0A3Q9QYA7</accession>